<dbReference type="InParanoid" id="W7XJE1"/>
<evidence type="ECO:0000313" key="1">
    <source>
        <dbReference type="EMBL" id="EWS74074.1"/>
    </source>
</evidence>
<reference evidence="2" key="1">
    <citation type="journal article" date="2006" name="PLoS Biol.">
        <title>Macronuclear genome sequence of the ciliate Tetrahymena thermophila, a model eukaryote.</title>
        <authorList>
            <person name="Eisen J.A."/>
            <person name="Coyne R.S."/>
            <person name="Wu M."/>
            <person name="Wu D."/>
            <person name="Thiagarajan M."/>
            <person name="Wortman J.R."/>
            <person name="Badger J.H."/>
            <person name="Ren Q."/>
            <person name="Amedeo P."/>
            <person name="Jones K.M."/>
            <person name="Tallon L.J."/>
            <person name="Delcher A.L."/>
            <person name="Salzberg S.L."/>
            <person name="Silva J.C."/>
            <person name="Haas B.J."/>
            <person name="Majoros W.H."/>
            <person name="Farzad M."/>
            <person name="Carlton J.M."/>
            <person name="Smith R.K. Jr."/>
            <person name="Garg J."/>
            <person name="Pearlman R.E."/>
            <person name="Karrer K.M."/>
            <person name="Sun L."/>
            <person name="Manning G."/>
            <person name="Elde N.C."/>
            <person name="Turkewitz A.P."/>
            <person name="Asai D.J."/>
            <person name="Wilkes D.E."/>
            <person name="Wang Y."/>
            <person name="Cai H."/>
            <person name="Collins K."/>
            <person name="Stewart B.A."/>
            <person name="Lee S.R."/>
            <person name="Wilamowska K."/>
            <person name="Weinberg Z."/>
            <person name="Ruzzo W.L."/>
            <person name="Wloga D."/>
            <person name="Gaertig J."/>
            <person name="Frankel J."/>
            <person name="Tsao C.-C."/>
            <person name="Gorovsky M.A."/>
            <person name="Keeling P.J."/>
            <person name="Waller R.F."/>
            <person name="Patron N.J."/>
            <person name="Cherry J.M."/>
            <person name="Stover N.A."/>
            <person name="Krieger C.J."/>
            <person name="del Toro C."/>
            <person name="Ryder H.F."/>
            <person name="Williamson S.C."/>
            <person name="Barbeau R.A."/>
            <person name="Hamilton E.P."/>
            <person name="Orias E."/>
        </authorList>
    </citation>
    <scope>NUCLEOTIDE SEQUENCE [LARGE SCALE GENOMIC DNA]</scope>
    <source>
        <strain evidence="2">SB210</strain>
    </source>
</reference>
<name>W7XJE1_TETTS</name>
<dbReference type="RefSeq" id="XP_012653407.1">
    <property type="nucleotide sequence ID" value="XM_012797953.1"/>
</dbReference>
<accession>W7XJE1</accession>
<proteinExistence type="predicted"/>
<dbReference type="Proteomes" id="UP000009168">
    <property type="component" value="Unassembled WGS sequence"/>
</dbReference>
<protein>
    <submittedName>
        <fullName evidence="1">Uncharacterized protein</fullName>
    </submittedName>
</protein>
<dbReference type="KEGG" id="tet:TTHERM_000481390"/>
<evidence type="ECO:0000313" key="2">
    <source>
        <dbReference type="Proteomes" id="UP000009168"/>
    </source>
</evidence>
<organism evidence="1 2">
    <name type="scientific">Tetrahymena thermophila (strain SB210)</name>
    <dbReference type="NCBI Taxonomy" id="312017"/>
    <lineage>
        <taxon>Eukaryota</taxon>
        <taxon>Sar</taxon>
        <taxon>Alveolata</taxon>
        <taxon>Ciliophora</taxon>
        <taxon>Intramacronucleata</taxon>
        <taxon>Oligohymenophorea</taxon>
        <taxon>Hymenostomatida</taxon>
        <taxon>Tetrahymenina</taxon>
        <taxon>Tetrahymenidae</taxon>
        <taxon>Tetrahymena</taxon>
    </lineage>
</organism>
<gene>
    <name evidence="1" type="ORF">TTHERM_000481390</name>
</gene>
<dbReference type="AlphaFoldDB" id="W7XJE1"/>
<sequence>MGFKNHQFEISLEQSNKNYYNIHRIDQLYKIKKTSNQFTEQSLKILYSKNQQIYQENLILNKQNSQANNKNTERLIQNYLNNNQTMYKFINDKIKINNNIQYNHIFKKLRKEGYFKNIAKSIQNKFIKINFMLLSQKMLVRLIVHVQAQLFKKANLKLCKILSCVQIRKIWQVIKIYLNQFNFQKRILRYKGEQQAIQYPLKIIFIIN</sequence>
<dbReference type="GeneID" id="24439206"/>
<keyword evidence="2" id="KW-1185">Reference proteome</keyword>
<dbReference type="EMBL" id="GG662667">
    <property type="protein sequence ID" value="EWS74074.1"/>
    <property type="molecule type" value="Genomic_DNA"/>
</dbReference>